<dbReference type="SMART" id="SM00360">
    <property type="entry name" value="RRM"/>
    <property type="match status" value="3"/>
</dbReference>
<dbReference type="PROSITE" id="PS50102">
    <property type="entry name" value="RRM"/>
    <property type="match status" value="3"/>
</dbReference>
<feature type="region of interest" description="Disordered" evidence="14">
    <location>
        <begin position="712"/>
        <end position="737"/>
    </location>
</feature>
<dbReference type="GeneTree" id="ENSGT00940000158648"/>
<feature type="domain" description="RRM" evidence="15">
    <location>
        <begin position="233"/>
        <end position="311"/>
    </location>
</feature>
<comment type="subcellular location">
    <subcellularLocation>
        <location evidence="2">Cytoplasm</location>
    </subcellularLocation>
    <subcellularLocation>
        <location evidence="1">Nucleus</location>
    </subcellularLocation>
</comment>
<proteinExistence type="predicted"/>
<evidence type="ECO:0000256" key="10">
    <source>
        <dbReference type="ARBA" id="ARBA00066243"/>
    </source>
</evidence>
<feature type="domain" description="RRM" evidence="15">
    <location>
        <begin position="322"/>
        <end position="400"/>
    </location>
</feature>
<reference evidence="16 17" key="1">
    <citation type="submission" date="2019-04" db="EMBL/GenBank/DDBJ databases">
        <authorList>
            <consortium name="Wellcome Sanger Institute Data Sharing"/>
        </authorList>
    </citation>
    <scope>NUCLEOTIDE SEQUENCE [LARGE SCALE GENOMIC DNA]</scope>
</reference>
<dbReference type="InterPro" id="IPR035979">
    <property type="entry name" value="RBD_domain_sf"/>
</dbReference>
<dbReference type="GO" id="GO:0005737">
    <property type="term" value="C:cytoplasm"/>
    <property type="evidence" value="ECO:0007669"/>
    <property type="project" value="UniProtKB-SubCell"/>
</dbReference>
<evidence type="ECO:0000256" key="7">
    <source>
        <dbReference type="ARBA" id="ARBA00022990"/>
    </source>
</evidence>
<reference evidence="16" key="2">
    <citation type="submission" date="2025-08" db="UniProtKB">
        <authorList>
            <consortium name="Ensembl"/>
        </authorList>
    </citation>
    <scope>IDENTIFICATION</scope>
</reference>
<dbReference type="PANTHER" id="PTHR48025:SF1">
    <property type="entry name" value="RRM DOMAIN-CONTAINING PROTEIN"/>
    <property type="match status" value="1"/>
</dbReference>
<feature type="compositionally biased region" description="Polar residues" evidence="14">
    <location>
        <begin position="592"/>
        <end position="602"/>
    </location>
</feature>
<dbReference type="GO" id="GO:0005634">
    <property type="term" value="C:nucleus"/>
    <property type="evidence" value="ECO:0007669"/>
    <property type="project" value="UniProtKB-SubCell"/>
</dbReference>
<reference evidence="16" key="3">
    <citation type="submission" date="2025-09" db="UniProtKB">
        <authorList>
            <consortium name="Ensembl"/>
        </authorList>
    </citation>
    <scope>IDENTIFICATION</scope>
</reference>
<evidence type="ECO:0000256" key="13">
    <source>
        <dbReference type="PROSITE-ProRule" id="PRU00176"/>
    </source>
</evidence>
<dbReference type="FunFam" id="3.30.70.330:FF:000116">
    <property type="entry name" value="Putative ribonucleoprotein PTB-binding 1"/>
    <property type="match status" value="1"/>
</dbReference>
<evidence type="ECO:0000256" key="9">
    <source>
        <dbReference type="ARBA" id="ARBA00058259"/>
    </source>
</evidence>
<dbReference type="FunFam" id="3.30.70.330:FF:000100">
    <property type="entry name" value="Putative ribonucleoprotein PTB-binding 1"/>
    <property type="match status" value="1"/>
</dbReference>
<dbReference type="Ensembl" id="ENSSFOT00015002051.2">
    <property type="protein sequence ID" value="ENSSFOP00015002011.2"/>
    <property type="gene ID" value="ENSSFOG00015001335.2"/>
</dbReference>
<keyword evidence="3" id="KW-0963">Cytoplasm</keyword>
<evidence type="ECO:0000256" key="8">
    <source>
        <dbReference type="ARBA" id="ARBA00023242"/>
    </source>
</evidence>
<dbReference type="SUPFAM" id="SSF54928">
    <property type="entry name" value="RNA-binding domain, RBD"/>
    <property type="match status" value="2"/>
</dbReference>
<feature type="compositionally biased region" description="Basic and acidic residues" evidence="14">
    <location>
        <begin position="111"/>
        <end position="125"/>
    </location>
</feature>
<dbReference type="PANTHER" id="PTHR48025">
    <property type="entry name" value="OS02G0815200 PROTEIN"/>
    <property type="match status" value="1"/>
</dbReference>
<evidence type="ECO:0000256" key="2">
    <source>
        <dbReference type="ARBA" id="ARBA00004496"/>
    </source>
</evidence>
<evidence type="ECO:0000259" key="15">
    <source>
        <dbReference type="PROSITE" id="PS50102"/>
    </source>
</evidence>
<dbReference type="InterPro" id="IPR000504">
    <property type="entry name" value="RRM_dom"/>
</dbReference>
<evidence type="ECO:0000313" key="16">
    <source>
        <dbReference type="Ensembl" id="ENSSFOP00015002011.2"/>
    </source>
</evidence>
<dbReference type="Proteomes" id="UP000694397">
    <property type="component" value="Chromosome 9"/>
</dbReference>
<dbReference type="CDD" id="cd12664">
    <property type="entry name" value="RRM1_RAVER2"/>
    <property type="match status" value="1"/>
</dbReference>
<dbReference type="GO" id="GO:0003729">
    <property type="term" value="F:mRNA binding"/>
    <property type="evidence" value="ECO:0007669"/>
    <property type="project" value="TreeGrafter"/>
</dbReference>
<evidence type="ECO:0000256" key="12">
    <source>
        <dbReference type="ARBA" id="ARBA00076009"/>
    </source>
</evidence>
<dbReference type="Pfam" id="PF00076">
    <property type="entry name" value="RRM_1"/>
    <property type="match status" value="3"/>
</dbReference>
<evidence type="ECO:0000256" key="14">
    <source>
        <dbReference type="SAM" id="MobiDB-lite"/>
    </source>
</evidence>
<dbReference type="InterPro" id="IPR047943">
    <property type="entry name" value="RAVER2_RRM1"/>
</dbReference>
<evidence type="ECO:0000256" key="6">
    <source>
        <dbReference type="ARBA" id="ARBA00022884"/>
    </source>
</evidence>
<comment type="subunit">
    <text evidence="10">Interacts with PTBP1, RAVER2, VCL and ACTN1. Part of a complex containing RAVER1, VCL and ACTN1.</text>
</comment>
<organism evidence="16 17">
    <name type="scientific">Scleropages formosus</name>
    <name type="common">Asian bonytongue</name>
    <name type="synonym">Osteoglossum formosum</name>
    <dbReference type="NCBI Taxonomy" id="113540"/>
    <lineage>
        <taxon>Eukaryota</taxon>
        <taxon>Metazoa</taxon>
        <taxon>Chordata</taxon>
        <taxon>Craniata</taxon>
        <taxon>Vertebrata</taxon>
        <taxon>Euteleostomi</taxon>
        <taxon>Actinopterygii</taxon>
        <taxon>Neopterygii</taxon>
        <taxon>Teleostei</taxon>
        <taxon>Osteoglossocephala</taxon>
        <taxon>Osteoglossomorpha</taxon>
        <taxon>Osteoglossiformes</taxon>
        <taxon>Osteoglossidae</taxon>
        <taxon>Scleropages</taxon>
    </lineage>
</organism>
<feature type="domain" description="RRM" evidence="15">
    <location>
        <begin position="160"/>
        <end position="231"/>
    </location>
</feature>
<dbReference type="FunFam" id="3.30.70.330:FF:000125">
    <property type="entry name" value="Putative ribonucleoprotein PTB-binding 1"/>
    <property type="match status" value="1"/>
</dbReference>
<comment type="function">
    <text evidence="9">Cooperates with PTBP1 to modulate regulated alternative splicing events. Promotes exon skipping. Cooperates with PTBP1 to modulate switching between mutually exclusive exons during maturation of the TPM1 pre-mRNA.</text>
</comment>
<dbReference type="InterPro" id="IPR012677">
    <property type="entry name" value="Nucleotide-bd_a/b_plait_sf"/>
</dbReference>
<evidence type="ECO:0000313" key="17">
    <source>
        <dbReference type="Proteomes" id="UP000694397"/>
    </source>
</evidence>
<feature type="region of interest" description="Disordered" evidence="14">
    <location>
        <begin position="99"/>
        <end position="133"/>
    </location>
</feature>
<keyword evidence="7" id="KW-0007">Acetylation</keyword>
<feature type="region of interest" description="Disordered" evidence="14">
    <location>
        <begin position="762"/>
        <end position="801"/>
    </location>
</feature>
<keyword evidence="4" id="KW-0597">Phosphoprotein</keyword>
<feature type="region of interest" description="Disordered" evidence="14">
    <location>
        <begin position="548"/>
        <end position="571"/>
    </location>
</feature>
<sequence>MSAATIPCAASKYSRSVPLERGSGKGSTWRVILHRPGRLSRAQTVEVAPRARSWTGARYSTSPRTQLPTRRRRCFSRSSSCSRSLATLPFKMAAASSVRPPSLHALSRENSPLRDADSLESRQDEDSGSEGTCLRLLPDLEPDEIARRLEKTRRELSNRRKILIKNLPADISSQEVHDILREYELKYCYVDRNKGTAFVTLLNGDQAQDAIRTFHQTTIRGREITVQLQPTDALLCIANLPHTFTGAQFEELVRAYGNIERCFLVHSERTGHSKGYGFVEYMKKDSASRARSELLGRLQGDRALVVQWTDVNQLTADHLHSKCLCVDRLPLDICQSDELARIFSDRYKPVFCQLAQDEDSHVRGFAVVEYETAEQAESALTEMDRRAVGGREIRVSLCTPGTSGRSTLAALIAAQGVMSSSKKGLLPEPSLAQLLSSMSNPAALQVLLRPYQAGAGKRGGKFGRPQGLPFLRPPFTAALLQLGKVQQNAMLGNGLVLQNLLQMQLAQQQLLQIKDKHLNNVPSLLGDPSRILLQKALGMRATTPLSLGKGLLGDSPNELPQDGAQTTSHASGASVGMVPYLAGRAHVGASSAGEQNGTSATDKQPAPPGTSVAGPSVTPGFLQGMGNPIMGALLAGGGSKAQQGLQSSSENSTSGMPPPSGQTSLLGEPPKELKLPSNPYLNLASVLPGMVLQAPGAKPPSAQQHCGVYSSVLTPASQPPSQSVATSSQYSTDSSNEYAQHYSQPYSQEAIQQWYQHYQAQSYSSSTQEPPSSEYAKEPAQISAYAQPASSSSESYYNQGSTTTTYGDYSSYMQAVSQYYSQTHLSQAAVQPYQRDASKEADLTKATLGGSLHAASNGGAQSVHPAAVAPVYSSVPLVPGYIGPQHVGSSPTAPPQASQSTADWNQYYYNQVRGQKREYSQLPGQDAVAEGAYVGQHSQGLGGGSRRRMLRPCSTRCRPHNSGVLISDTMAI</sequence>
<keyword evidence="8" id="KW-0539">Nucleus</keyword>
<keyword evidence="6 13" id="KW-0694">RNA-binding</keyword>
<evidence type="ECO:0000256" key="5">
    <source>
        <dbReference type="ARBA" id="ARBA00022737"/>
    </source>
</evidence>
<gene>
    <name evidence="16" type="primary">RAVER2</name>
    <name evidence="16" type="synonym">raver2</name>
</gene>
<evidence type="ECO:0000256" key="11">
    <source>
        <dbReference type="ARBA" id="ARBA00072395"/>
    </source>
</evidence>
<protein>
    <recommendedName>
        <fullName evidence="11">Ribonucleoprotein PTB-binding 1</fullName>
    </recommendedName>
    <alternativeName>
        <fullName evidence="12">Protein raver-1</fullName>
    </alternativeName>
</protein>
<dbReference type="AlphaFoldDB" id="A0A8C9QSZ9"/>
<keyword evidence="5" id="KW-0677">Repeat</keyword>
<evidence type="ECO:0000256" key="4">
    <source>
        <dbReference type="ARBA" id="ARBA00022553"/>
    </source>
</evidence>
<dbReference type="OrthoDB" id="639027at2759"/>
<feature type="compositionally biased region" description="Polar residues" evidence="14">
    <location>
        <begin position="640"/>
        <end position="655"/>
    </location>
</feature>
<keyword evidence="17" id="KW-1185">Reference proteome</keyword>
<name>A0A8C9QSZ9_SCLFO</name>
<dbReference type="Gene3D" id="3.30.70.330">
    <property type="match status" value="3"/>
</dbReference>
<accession>A0A8C9QSZ9</accession>
<dbReference type="InterPro" id="IPR050502">
    <property type="entry name" value="Euk_RNA-bind_prot"/>
</dbReference>
<feature type="region of interest" description="Disordered" evidence="14">
    <location>
        <begin position="588"/>
        <end position="677"/>
    </location>
</feature>
<evidence type="ECO:0000256" key="3">
    <source>
        <dbReference type="ARBA" id="ARBA00022490"/>
    </source>
</evidence>
<evidence type="ECO:0000256" key="1">
    <source>
        <dbReference type="ARBA" id="ARBA00004123"/>
    </source>
</evidence>